<accession>A0ABR9S652</accession>
<dbReference type="EMBL" id="JADDIV010000004">
    <property type="protein sequence ID" value="MBE7368994.1"/>
    <property type="molecule type" value="Genomic_DNA"/>
</dbReference>
<dbReference type="InterPro" id="IPR050595">
    <property type="entry name" value="Bact_response_regulator"/>
</dbReference>
<dbReference type="SMART" id="SM00448">
    <property type="entry name" value="REC"/>
    <property type="match status" value="1"/>
</dbReference>
<dbReference type="Pfam" id="PF00072">
    <property type="entry name" value="Response_reg"/>
    <property type="match status" value="1"/>
</dbReference>
<keyword evidence="1 2" id="KW-0597">Phosphoprotein</keyword>
<sequence length="164" mass="17836">MNPGRPPRILIVDDMPAIHEDFRKILVPPEATALDDLEATLFGAAVSPVAEHFELDSAYQGREALDMVVAARDAGRPYAFAFVDMRMPPGWNGVETIERLRKVDPVLPVVICTAYSDHSWEEIGDRIGGEDGAVILRKPVDPGKVREIAIHLAGRPHAGPPAGD</sequence>
<name>A0ABR9S652_9BURK</name>
<dbReference type="InterPro" id="IPR011006">
    <property type="entry name" value="CheY-like_superfamily"/>
</dbReference>
<organism evidence="4 5">
    <name type="scientific">Ramlibacter pallidus</name>
    <dbReference type="NCBI Taxonomy" id="2780087"/>
    <lineage>
        <taxon>Bacteria</taxon>
        <taxon>Pseudomonadati</taxon>
        <taxon>Pseudomonadota</taxon>
        <taxon>Betaproteobacteria</taxon>
        <taxon>Burkholderiales</taxon>
        <taxon>Comamonadaceae</taxon>
        <taxon>Ramlibacter</taxon>
    </lineage>
</organism>
<dbReference type="SUPFAM" id="SSF52172">
    <property type="entry name" value="CheY-like"/>
    <property type="match status" value="1"/>
</dbReference>
<evidence type="ECO:0000256" key="2">
    <source>
        <dbReference type="PROSITE-ProRule" id="PRU00169"/>
    </source>
</evidence>
<gene>
    <name evidence="4" type="ORF">IM787_15635</name>
</gene>
<reference evidence="4 5" key="1">
    <citation type="submission" date="2020-10" db="EMBL/GenBank/DDBJ databases">
        <title>Ramlibacter sp. HM2 16S ribosomal RNA gene Genome sequencing and assembly.</title>
        <authorList>
            <person name="Kang M."/>
        </authorList>
    </citation>
    <scope>NUCLEOTIDE SEQUENCE [LARGE SCALE GENOMIC DNA]</scope>
    <source>
        <strain evidence="4 5">HM2</strain>
    </source>
</reference>
<evidence type="ECO:0000313" key="5">
    <source>
        <dbReference type="Proteomes" id="UP000806285"/>
    </source>
</evidence>
<comment type="caution">
    <text evidence="4">The sequence shown here is derived from an EMBL/GenBank/DDBJ whole genome shotgun (WGS) entry which is preliminary data.</text>
</comment>
<dbReference type="PANTHER" id="PTHR44591:SF3">
    <property type="entry name" value="RESPONSE REGULATORY DOMAIN-CONTAINING PROTEIN"/>
    <property type="match status" value="1"/>
</dbReference>
<dbReference type="Proteomes" id="UP000806285">
    <property type="component" value="Unassembled WGS sequence"/>
</dbReference>
<dbReference type="PROSITE" id="PS50110">
    <property type="entry name" value="RESPONSE_REGULATORY"/>
    <property type="match status" value="1"/>
</dbReference>
<dbReference type="InterPro" id="IPR001789">
    <property type="entry name" value="Sig_transdc_resp-reg_receiver"/>
</dbReference>
<dbReference type="RefSeq" id="WP_193677605.1">
    <property type="nucleotide sequence ID" value="NZ_JADDIV010000004.1"/>
</dbReference>
<feature type="modified residue" description="4-aspartylphosphate" evidence="2">
    <location>
        <position position="84"/>
    </location>
</feature>
<evidence type="ECO:0000256" key="1">
    <source>
        <dbReference type="ARBA" id="ARBA00022553"/>
    </source>
</evidence>
<keyword evidence="5" id="KW-1185">Reference proteome</keyword>
<feature type="domain" description="Response regulatory" evidence="3">
    <location>
        <begin position="8"/>
        <end position="153"/>
    </location>
</feature>
<evidence type="ECO:0000259" key="3">
    <source>
        <dbReference type="PROSITE" id="PS50110"/>
    </source>
</evidence>
<evidence type="ECO:0000313" key="4">
    <source>
        <dbReference type="EMBL" id="MBE7368994.1"/>
    </source>
</evidence>
<protein>
    <submittedName>
        <fullName evidence="4">Response regulator</fullName>
    </submittedName>
</protein>
<proteinExistence type="predicted"/>
<dbReference type="Gene3D" id="3.40.50.2300">
    <property type="match status" value="1"/>
</dbReference>
<dbReference type="PANTHER" id="PTHR44591">
    <property type="entry name" value="STRESS RESPONSE REGULATOR PROTEIN 1"/>
    <property type="match status" value="1"/>
</dbReference>